<dbReference type="Proteomes" id="UP000289784">
    <property type="component" value="Unassembled WGS sequence"/>
</dbReference>
<dbReference type="Pfam" id="PF13761">
    <property type="entry name" value="DUF4166"/>
    <property type="match status" value="1"/>
</dbReference>
<keyword evidence="3" id="KW-1185">Reference proteome</keyword>
<organism evidence="2 3">
    <name type="scientific">Pseudoxanthomonas composti</name>
    <dbReference type="NCBI Taxonomy" id="2137479"/>
    <lineage>
        <taxon>Bacteria</taxon>
        <taxon>Pseudomonadati</taxon>
        <taxon>Pseudomonadota</taxon>
        <taxon>Gammaproteobacteria</taxon>
        <taxon>Lysobacterales</taxon>
        <taxon>Lysobacteraceae</taxon>
        <taxon>Pseudoxanthomonas</taxon>
    </lineage>
</organism>
<name>A0A4Q1JTI3_9GAMM</name>
<dbReference type="EMBL" id="SAWZ01000010">
    <property type="protein sequence ID" value="RXR01448.1"/>
    <property type="molecule type" value="Genomic_DNA"/>
</dbReference>
<reference evidence="2 3" key="1">
    <citation type="submission" date="2019-01" db="EMBL/GenBank/DDBJ databases">
        <title>Pseudoxanthomonas composti sp. nov., isolated from compost.</title>
        <authorList>
            <person name="Yang G."/>
        </authorList>
    </citation>
    <scope>NUCLEOTIDE SEQUENCE [LARGE SCALE GENOMIC DNA]</scope>
    <source>
        <strain evidence="2 3">GSS15</strain>
    </source>
</reference>
<evidence type="ECO:0000259" key="1">
    <source>
        <dbReference type="Pfam" id="PF13761"/>
    </source>
</evidence>
<dbReference type="RefSeq" id="WP_129472265.1">
    <property type="nucleotide sequence ID" value="NZ_SAWZ01000010.1"/>
</dbReference>
<evidence type="ECO:0000313" key="3">
    <source>
        <dbReference type="Proteomes" id="UP000289784"/>
    </source>
</evidence>
<dbReference type="AlphaFoldDB" id="A0A4Q1JTI3"/>
<proteinExistence type="predicted"/>
<gene>
    <name evidence="2" type="ORF">EPA99_16105</name>
</gene>
<dbReference type="OrthoDB" id="528778at2"/>
<feature type="domain" description="DUF4166" evidence="1">
    <location>
        <begin position="28"/>
        <end position="176"/>
    </location>
</feature>
<sequence>MDPALAPALFLRVLGEQAGALRAPVLALHRPGPARRYAGLVRVRRGGHPLARLCAWLTHLPPAGEGRVEVNIVPEGSGERWVRHIGGRAMPSQLWAEDGLLCERLGPVEFGFGLAVCDGDLHWTVARVRLWGWLALPARWFGGVVARESALEARYTFDVYARLPMLGLLVHYRGWLDVP</sequence>
<protein>
    <submittedName>
        <fullName evidence="2">DUF4166 domain-containing protein</fullName>
    </submittedName>
</protein>
<evidence type="ECO:0000313" key="2">
    <source>
        <dbReference type="EMBL" id="RXR01448.1"/>
    </source>
</evidence>
<dbReference type="InterPro" id="IPR025311">
    <property type="entry name" value="DUF4166"/>
</dbReference>
<accession>A0A4Q1JTI3</accession>
<comment type="caution">
    <text evidence="2">The sequence shown here is derived from an EMBL/GenBank/DDBJ whole genome shotgun (WGS) entry which is preliminary data.</text>
</comment>